<evidence type="ECO:0000259" key="1">
    <source>
        <dbReference type="Pfam" id="PF09722"/>
    </source>
</evidence>
<feature type="domain" description="Antitoxin Xre/MbcA/ParS-like toxin-binding" evidence="1">
    <location>
        <begin position="127"/>
        <end position="160"/>
    </location>
</feature>
<dbReference type="Pfam" id="PF09722">
    <property type="entry name" value="Xre_MbcA_ParS_C"/>
    <property type="match status" value="1"/>
</dbReference>
<gene>
    <name evidence="2" type="ORF">HD595_003204</name>
</gene>
<protein>
    <recommendedName>
        <fullName evidence="1">Antitoxin Xre/MbcA/ParS-like toxin-binding domain-containing protein</fullName>
    </recommendedName>
</protein>
<keyword evidence="3" id="KW-1185">Reference proteome</keyword>
<comment type="caution">
    <text evidence="2">The sequence shown here is derived from an EMBL/GenBank/DDBJ whole genome shotgun (WGS) entry which is preliminary data.</text>
</comment>
<reference evidence="2 3" key="1">
    <citation type="submission" date="2022-06" db="EMBL/GenBank/DDBJ databases">
        <title>Sequencing the genomes of 1000 actinobacteria strains.</title>
        <authorList>
            <person name="Klenk H.-P."/>
        </authorList>
    </citation>
    <scope>NUCLEOTIDE SEQUENCE [LARGE SCALE GENOMIC DNA]</scope>
    <source>
        <strain evidence="2 3">DSM 44170</strain>
    </source>
</reference>
<evidence type="ECO:0000313" key="2">
    <source>
        <dbReference type="EMBL" id="MCP2347082.1"/>
    </source>
</evidence>
<proteinExistence type="predicted"/>
<sequence>MPARHEQLERGFRDGLINLKDLIEHLSPEEAYEYGYEAAYSALAPVAWSQAVGERLDTSEVTSLLRISRQALAKRVESASLLGLPGKQTTYYPSWQFDRSRRSIRPEVRAILRVFDSHGEADRYMIASWMMTPNPALNDAKPAEWLEGGKEVSQLLDAARQVAGRWDS</sequence>
<evidence type="ECO:0000313" key="3">
    <source>
        <dbReference type="Proteomes" id="UP001320766"/>
    </source>
</evidence>
<dbReference type="InterPro" id="IPR024467">
    <property type="entry name" value="Xre/MbcA/ParS-like_toxin-bd"/>
</dbReference>
<dbReference type="Proteomes" id="UP001320766">
    <property type="component" value="Unassembled WGS sequence"/>
</dbReference>
<name>A0ABT1K093_9ACTN</name>
<dbReference type="RefSeq" id="WP_253769795.1">
    <property type="nucleotide sequence ID" value="NZ_BAAAVE010000022.1"/>
</dbReference>
<organism evidence="2 3">
    <name type="scientific">Nonomuraea roseoviolacea subsp. carminata</name>
    <dbReference type="NCBI Taxonomy" id="160689"/>
    <lineage>
        <taxon>Bacteria</taxon>
        <taxon>Bacillati</taxon>
        <taxon>Actinomycetota</taxon>
        <taxon>Actinomycetes</taxon>
        <taxon>Streptosporangiales</taxon>
        <taxon>Streptosporangiaceae</taxon>
        <taxon>Nonomuraea</taxon>
    </lineage>
</organism>
<accession>A0ABT1K093</accession>
<dbReference type="EMBL" id="JAMZEC010000001">
    <property type="protein sequence ID" value="MCP2347082.1"/>
    <property type="molecule type" value="Genomic_DNA"/>
</dbReference>